<feature type="chain" id="PRO_5041203699" description="Fibronectin type-III domain-containing protein" evidence="6">
    <location>
        <begin position="21"/>
        <end position="381"/>
    </location>
</feature>
<keyword evidence="4" id="KW-0675">Receptor</keyword>
<dbReference type="InterPro" id="IPR036116">
    <property type="entry name" value="FN3_sf"/>
</dbReference>
<comment type="caution">
    <text evidence="8">The sequence shown here is derived from an EMBL/GenBank/DDBJ whole genome shotgun (WGS) entry which is preliminary data.</text>
</comment>
<dbReference type="Proteomes" id="UP001168821">
    <property type="component" value="Unassembled WGS sequence"/>
</dbReference>
<evidence type="ECO:0000313" key="9">
    <source>
        <dbReference type="Proteomes" id="UP001168821"/>
    </source>
</evidence>
<accession>A0AA38HRF3</accession>
<evidence type="ECO:0000256" key="5">
    <source>
        <dbReference type="ARBA" id="ARBA00023180"/>
    </source>
</evidence>
<proteinExistence type="predicted"/>
<evidence type="ECO:0000259" key="7">
    <source>
        <dbReference type="PROSITE" id="PS50853"/>
    </source>
</evidence>
<reference evidence="8" key="1">
    <citation type="journal article" date="2023" name="G3 (Bethesda)">
        <title>Whole genome assemblies of Zophobas morio and Tenebrio molitor.</title>
        <authorList>
            <person name="Kaur S."/>
            <person name="Stinson S.A."/>
            <person name="diCenzo G.C."/>
        </authorList>
    </citation>
    <scope>NUCLEOTIDE SEQUENCE</scope>
    <source>
        <strain evidence="8">QUZm001</strain>
    </source>
</reference>
<keyword evidence="9" id="KW-1185">Reference proteome</keyword>
<keyword evidence="3" id="KW-1015">Disulfide bond</keyword>
<dbReference type="SUPFAM" id="SSF49265">
    <property type="entry name" value="Fibronectin type III"/>
    <property type="match status" value="1"/>
</dbReference>
<dbReference type="GO" id="GO:0043235">
    <property type="term" value="C:receptor complex"/>
    <property type="evidence" value="ECO:0007669"/>
    <property type="project" value="TreeGrafter"/>
</dbReference>
<feature type="domain" description="Fibronectin type-III" evidence="7">
    <location>
        <begin position="30"/>
        <end position="121"/>
    </location>
</feature>
<dbReference type="InterPro" id="IPR003961">
    <property type="entry name" value="FN3_dom"/>
</dbReference>
<dbReference type="InterPro" id="IPR050379">
    <property type="entry name" value="Type-I_Cytokine_Rcpt"/>
</dbReference>
<evidence type="ECO:0000256" key="1">
    <source>
        <dbReference type="ARBA" id="ARBA00022729"/>
    </source>
</evidence>
<dbReference type="FunFam" id="2.60.40.10:FF:000028">
    <property type="entry name" value="Neuronal cell adhesion molecule"/>
    <property type="match status" value="1"/>
</dbReference>
<keyword evidence="1 6" id="KW-0732">Signal</keyword>
<sequence>MLAVYSKIIVLCGLLHNTCGDNRELIPQDAPSNLTLLEIRSRQVLIEWDPVDPESLRGKFKGYLVRTWNDAGSQVYAFPPEVTRANVEFFPFSKNFITVSARNEKYVGPPSEAISFDAPQIAPNHPFTVNVFTLSSASVFIQWSKPTEPNGILLGYKIYTKEINESVPYAKMKEVVHLVNDSDKLQAKLTGLDEGMTYRIGISAVNCAGESNVAEAEVTMESHTSAPPFVPRFIYKINYTTPNRDEVCYKSTTTPIPVEDEKDKEEEFDYYDYLIASDKKPKTTEASKTTTVPQTEYNKRCIVNCMVLWVPDVKNNPGEHFYVKYKIKGEKEYRVTDPEMSEDYIILQNFDACKNYEIILTAVDGEHSTESGILLTPTKVF</sequence>
<dbReference type="CDD" id="cd00063">
    <property type="entry name" value="FN3"/>
    <property type="match status" value="2"/>
</dbReference>
<dbReference type="SMART" id="SM00060">
    <property type="entry name" value="FN3"/>
    <property type="match status" value="2"/>
</dbReference>
<dbReference type="Gene3D" id="2.60.40.10">
    <property type="entry name" value="Immunoglobulins"/>
    <property type="match status" value="2"/>
</dbReference>
<dbReference type="PROSITE" id="PS50853">
    <property type="entry name" value="FN3"/>
    <property type="match status" value="2"/>
</dbReference>
<dbReference type="PANTHER" id="PTHR23036">
    <property type="entry name" value="CYTOKINE RECEPTOR"/>
    <property type="match status" value="1"/>
</dbReference>
<dbReference type="GO" id="GO:0019955">
    <property type="term" value="F:cytokine binding"/>
    <property type="evidence" value="ECO:0007669"/>
    <property type="project" value="TreeGrafter"/>
</dbReference>
<dbReference type="PANTHER" id="PTHR23036:SF151">
    <property type="entry name" value="FIBRONECTIN TYPE-III DOMAIN-CONTAINING PROTEIN"/>
    <property type="match status" value="1"/>
</dbReference>
<dbReference type="GO" id="GO:0004896">
    <property type="term" value="F:cytokine receptor activity"/>
    <property type="evidence" value="ECO:0007669"/>
    <property type="project" value="TreeGrafter"/>
</dbReference>
<organism evidence="8 9">
    <name type="scientific">Zophobas morio</name>
    <dbReference type="NCBI Taxonomy" id="2755281"/>
    <lineage>
        <taxon>Eukaryota</taxon>
        <taxon>Metazoa</taxon>
        <taxon>Ecdysozoa</taxon>
        <taxon>Arthropoda</taxon>
        <taxon>Hexapoda</taxon>
        <taxon>Insecta</taxon>
        <taxon>Pterygota</taxon>
        <taxon>Neoptera</taxon>
        <taxon>Endopterygota</taxon>
        <taxon>Coleoptera</taxon>
        <taxon>Polyphaga</taxon>
        <taxon>Cucujiformia</taxon>
        <taxon>Tenebrionidae</taxon>
        <taxon>Zophobas</taxon>
    </lineage>
</organism>
<gene>
    <name evidence="8" type="ORF">Zmor_025144</name>
</gene>
<dbReference type="Pfam" id="PF00041">
    <property type="entry name" value="fn3"/>
    <property type="match status" value="2"/>
</dbReference>
<dbReference type="EMBL" id="JALNTZ010000008">
    <property type="protein sequence ID" value="KAJ3642349.1"/>
    <property type="molecule type" value="Genomic_DNA"/>
</dbReference>
<dbReference type="GO" id="GO:0009897">
    <property type="term" value="C:external side of plasma membrane"/>
    <property type="evidence" value="ECO:0007669"/>
    <property type="project" value="TreeGrafter"/>
</dbReference>
<evidence type="ECO:0000256" key="2">
    <source>
        <dbReference type="ARBA" id="ARBA00022737"/>
    </source>
</evidence>
<keyword evidence="2" id="KW-0677">Repeat</keyword>
<evidence type="ECO:0000256" key="6">
    <source>
        <dbReference type="SAM" id="SignalP"/>
    </source>
</evidence>
<keyword evidence="5" id="KW-0325">Glycoprotein</keyword>
<feature type="domain" description="Fibronectin type-III" evidence="7">
    <location>
        <begin position="125"/>
        <end position="227"/>
    </location>
</feature>
<feature type="signal peptide" evidence="6">
    <location>
        <begin position="1"/>
        <end position="20"/>
    </location>
</feature>
<protein>
    <recommendedName>
        <fullName evidence="7">Fibronectin type-III domain-containing protein</fullName>
    </recommendedName>
</protein>
<evidence type="ECO:0000256" key="4">
    <source>
        <dbReference type="ARBA" id="ARBA00023170"/>
    </source>
</evidence>
<evidence type="ECO:0000256" key="3">
    <source>
        <dbReference type="ARBA" id="ARBA00023157"/>
    </source>
</evidence>
<name>A0AA38HRF3_9CUCU</name>
<dbReference type="InterPro" id="IPR013783">
    <property type="entry name" value="Ig-like_fold"/>
</dbReference>
<evidence type="ECO:0000313" key="8">
    <source>
        <dbReference type="EMBL" id="KAJ3642349.1"/>
    </source>
</evidence>
<dbReference type="AlphaFoldDB" id="A0AA38HRF3"/>